<dbReference type="InterPro" id="IPR050109">
    <property type="entry name" value="HTH-type_TetR-like_transc_reg"/>
</dbReference>
<reference evidence="6 7" key="1">
    <citation type="submission" date="2019-06" db="EMBL/GenBank/DDBJ databases">
        <title>Description of Kitasatospora acidophila sp. nov. isolated from pine grove soil, and reclassification of Streptomyces novaecaesareae to Kitasatospora novaeceasareae comb. nov.</title>
        <authorList>
            <person name="Kim M.J."/>
        </authorList>
    </citation>
    <scope>NUCLEOTIDE SEQUENCE [LARGE SCALE GENOMIC DNA]</scope>
    <source>
        <strain evidence="6 7">MMS16-CNU292</strain>
    </source>
</reference>
<keyword evidence="7" id="KW-1185">Reference proteome</keyword>
<dbReference type="AlphaFoldDB" id="A0A540WCC4"/>
<dbReference type="Gene3D" id="1.10.357.10">
    <property type="entry name" value="Tetracycline Repressor, domain 2"/>
    <property type="match status" value="1"/>
</dbReference>
<accession>A0A540WCC4</accession>
<dbReference type="PRINTS" id="PR00455">
    <property type="entry name" value="HTHTETR"/>
</dbReference>
<evidence type="ECO:0000256" key="2">
    <source>
        <dbReference type="ARBA" id="ARBA00023125"/>
    </source>
</evidence>
<proteinExistence type="predicted"/>
<evidence type="ECO:0000259" key="5">
    <source>
        <dbReference type="PROSITE" id="PS50977"/>
    </source>
</evidence>
<dbReference type="PROSITE" id="PS50977">
    <property type="entry name" value="HTH_TETR_2"/>
    <property type="match status" value="1"/>
</dbReference>
<dbReference type="PANTHER" id="PTHR30055">
    <property type="entry name" value="HTH-TYPE TRANSCRIPTIONAL REGULATOR RUTR"/>
    <property type="match status" value="1"/>
</dbReference>
<evidence type="ECO:0000313" key="7">
    <source>
        <dbReference type="Proteomes" id="UP000319103"/>
    </source>
</evidence>
<dbReference type="OrthoDB" id="155497at2"/>
<evidence type="ECO:0000256" key="3">
    <source>
        <dbReference type="ARBA" id="ARBA00023163"/>
    </source>
</evidence>
<protein>
    <submittedName>
        <fullName evidence="6">TetR family transcriptional regulator</fullName>
    </submittedName>
</protein>
<dbReference type="Proteomes" id="UP000319103">
    <property type="component" value="Unassembled WGS sequence"/>
</dbReference>
<name>A0A540WCC4_9ACTN</name>
<dbReference type="EMBL" id="VIGB01000003">
    <property type="protein sequence ID" value="TQF06602.1"/>
    <property type="molecule type" value="Genomic_DNA"/>
</dbReference>
<dbReference type="SUPFAM" id="SSF46689">
    <property type="entry name" value="Homeodomain-like"/>
    <property type="match status" value="1"/>
</dbReference>
<evidence type="ECO:0000313" key="6">
    <source>
        <dbReference type="EMBL" id="TQF06602.1"/>
    </source>
</evidence>
<organism evidence="6 7">
    <name type="scientific">Kitasatospora acidiphila</name>
    <dbReference type="NCBI Taxonomy" id="2567942"/>
    <lineage>
        <taxon>Bacteria</taxon>
        <taxon>Bacillati</taxon>
        <taxon>Actinomycetota</taxon>
        <taxon>Actinomycetes</taxon>
        <taxon>Kitasatosporales</taxon>
        <taxon>Streptomycetaceae</taxon>
        <taxon>Kitasatospora</taxon>
    </lineage>
</organism>
<dbReference type="PANTHER" id="PTHR30055:SF234">
    <property type="entry name" value="HTH-TYPE TRANSCRIPTIONAL REGULATOR BETI"/>
    <property type="match status" value="1"/>
</dbReference>
<evidence type="ECO:0000256" key="1">
    <source>
        <dbReference type="ARBA" id="ARBA00023015"/>
    </source>
</evidence>
<sequence>MGLREAKKQQTRAALADAAMGLFVERGFDGVTVAEVARAAGVSVNTAFNYFPTKEDLFFDRQAEVEAWLAEAVRTRPAGTSALGAVRAGLLAALECDEPTLGLRPGAAVFWRLVAESPALQARGREIAERSEAALAAALAQEAEEPEAAGGVSGDPLPGVVAGAIAGAYRAVLAEIRRRVVAGERPEEIRRAVTAVAERAFGLLESGLGGYLARP</sequence>
<keyword evidence="2 4" id="KW-0238">DNA-binding</keyword>
<dbReference type="InterPro" id="IPR001647">
    <property type="entry name" value="HTH_TetR"/>
</dbReference>
<keyword evidence="3" id="KW-0804">Transcription</keyword>
<dbReference type="GO" id="GO:0003700">
    <property type="term" value="F:DNA-binding transcription factor activity"/>
    <property type="evidence" value="ECO:0007669"/>
    <property type="project" value="TreeGrafter"/>
</dbReference>
<evidence type="ECO:0000256" key="4">
    <source>
        <dbReference type="PROSITE-ProRule" id="PRU00335"/>
    </source>
</evidence>
<comment type="caution">
    <text evidence="6">The sequence shown here is derived from an EMBL/GenBank/DDBJ whole genome shotgun (WGS) entry which is preliminary data.</text>
</comment>
<feature type="domain" description="HTH tetR-type" evidence="5">
    <location>
        <begin position="9"/>
        <end position="69"/>
    </location>
</feature>
<dbReference type="GO" id="GO:0000976">
    <property type="term" value="F:transcription cis-regulatory region binding"/>
    <property type="evidence" value="ECO:0007669"/>
    <property type="project" value="TreeGrafter"/>
</dbReference>
<dbReference type="RefSeq" id="WP_141637016.1">
    <property type="nucleotide sequence ID" value="NZ_VIGB01000003.1"/>
</dbReference>
<gene>
    <name evidence="6" type="ORF">E6W39_35925</name>
</gene>
<keyword evidence="1" id="KW-0805">Transcription regulation</keyword>
<dbReference type="Gene3D" id="1.10.10.60">
    <property type="entry name" value="Homeodomain-like"/>
    <property type="match status" value="1"/>
</dbReference>
<dbReference type="InterPro" id="IPR009057">
    <property type="entry name" value="Homeodomain-like_sf"/>
</dbReference>
<dbReference type="Pfam" id="PF00440">
    <property type="entry name" value="TetR_N"/>
    <property type="match status" value="1"/>
</dbReference>
<feature type="DNA-binding region" description="H-T-H motif" evidence="4">
    <location>
        <begin position="32"/>
        <end position="51"/>
    </location>
</feature>